<dbReference type="RefSeq" id="WP_152262378.1">
    <property type="nucleotide sequence ID" value="NZ_VOKX01000007.1"/>
</dbReference>
<dbReference type="OrthoDB" id="5177904at2"/>
<organism evidence="6 7">
    <name type="scientific">Streptomyces mobaraensis</name>
    <name type="common">Streptoverticillium mobaraense</name>
    <dbReference type="NCBI Taxonomy" id="35621"/>
    <lineage>
        <taxon>Bacteria</taxon>
        <taxon>Bacillati</taxon>
        <taxon>Actinomycetota</taxon>
        <taxon>Actinomycetes</taxon>
        <taxon>Kitasatosporales</taxon>
        <taxon>Streptomycetaceae</taxon>
        <taxon>Streptomyces</taxon>
    </lineage>
</organism>
<comment type="similarity">
    <text evidence="1">Belongs to the metallo-beta-lactamase superfamily.</text>
</comment>
<dbReference type="SMART" id="SM00849">
    <property type="entry name" value="Lactamase_B"/>
    <property type="match status" value="1"/>
</dbReference>
<dbReference type="Proteomes" id="UP000327000">
    <property type="component" value="Unassembled WGS sequence"/>
</dbReference>
<name>A0A5N5WFY3_STRMB</name>
<dbReference type="InterPro" id="IPR001279">
    <property type="entry name" value="Metallo-B-lactamas"/>
</dbReference>
<evidence type="ECO:0000256" key="4">
    <source>
        <dbReference type="ARBA" id="ARBA00022833"/>
    </source>
</evidence>
<evidence type="ECO:0000256" key="2">
    <source>
        <dbReference type="ARBA" id="ARBA00022723"/>
    </source>
</evidence>
<evidence type="ECO:0000256" key="1">
    <source>
        <dbReference type="ARBA" id="ARBA00007749"/>
    </source>
</evidence>
<dbReference type="Gene3D" id="3.60.15.10">
    <property type="entry name" value="Ribonuclease Z/Hydroxyacylglutathione hydrolase-like"/>
    <property type="match status" value="1"/>
</dbReference>
<dbReference type="AlphaFoldDB" id="A0A5N5WFY3"/>
<protein>
    <submittedName>
        <fullName evidence="6">MBL fold metallo-hydrolase</fullName>
    </submittedName>
</protein>
<dbReference type="PANTHER" id="PTHR42978:SF6">
    <property type="entry name" value="QUORUM-QUENCHING LACTONASE YTNP-RELATED"/>
    <property type="match status" value="1"/>
</dbReference>
<sequence>MTNTRTRLNRPSGVRSLRLGDTKVTYVPDGLVQLSPRGWLPATTDEVWAAHPEYLDDDGYLVAGVGGLLVEHGDRALLIDAGIGPVSLPATPGAPVGRIEGGALLDHLTALGRPPAALEAVAITHFHRDHIGWSARLTAAGVPHLVAAPEWEERHLAVEHGVPEETLAAIATDVRTVADGEEVFPGVRALFTPGHTIGHAAYVITGGGRTLIAFGDALHTPLQVAHPEWSAVVDHDPRQSATHRHALVTRLTEPGTLGFGIHFADVPFGRARRTEDGGVTWEAVDE</sequence>
<keyword evidence="3 6" id="KW-0378">Hydrolase</keyword>
<keyword evidence="4" id="KW-0862">Zinc</keyword>
<dbReference type="Pfam" id="PF00753">
    <property type="entry name" value="Lactamase_B"/>
    <property type="match status" value="1"/>
</dbReference>
<feature type="domain" description="Metallo-beta-lactamase" evidence="5">
    <location>
        <begin position="64"/>
        <end position="262"/>
    </location>
</feature>
<dbReference type="PANTHER" id="PTHR42978">
    <property type="entry name" value="QUORUM-QUENCHING LACTONASE YTNP-RELATED-RELATED"/>
    <property type="match status" value="1"/>
</dbReference>
<proteinExistence type="inferred from homology"/>
<dbReference type="EMBL" id="VOKX01000007">
    <property type="protein sequence ID" value="KAB7851146.1"/>
    <property type="molecule type" value="Genomic_DNA"/>
</dbReference>
<evidence type="ECO:0000313" key="6">
    <source>
        <dbReference type="EMBL" id="KAB7851146.1"/>
    </source>
</evidence>
<keyword evidence="2" id="KW-0479">Metal-binding</keyword>
<gene>
    <name evidence="6" type="ORF">FRZ00_03185</name>
</gene>
<dbReference type="GO" id="GO:0016787">
    <property type="term" value="F:hydrolase activity"/>
    <property type="evidence" value="ECO:0007669"/>
    <property type="project" value="UniProtKB-KW"/>
</dbReference>
<evidence type="ECO:0000259" key="5">
    <source>
        <dbReference type="SMART" id="SM00849"/>
    </source>
</evidence>
<dbReference type="InterPro" id="IPR036866">
    <property type="entry name" value="RibonucZ/Hydroxyglut_hydro"/>
</dbReference>
<evidence type="ECO:0000256" key="3">
    <source>
        <dbReference type="ARBA" id="ARBA00022801"/>
    </source>
</evidence>
<dbReference type="GO" id="GO:0046872">
    <property type="term" value="F:metal ion binding"/>
    <property type="evidence" value="ECO:0007669"/>
    <property type="project" value="UniProtKB-KW"/>
</dbReference>
<dbReference type="InterPro" id="IPR051013">
    <property type="entry name" value="MBL_superfamily_lactonases"/>
</dbReference>
<keyword evidence="7" id="KW-1185">Reference proteome</keyword>
<comment type="caution">
    <text evidence="6">The sequence shown here is derived from an EMBL/GenBank/DDBJ whole genome shotgun (WGS) entry which is preliminary data.</text>
</comment>
<accession>A0A5N5WFY3</accession>
<reference evidence="6 7" key="1">
    <citation type="journal article" date="2019" name="Microb. Cell Fact.">
        <title>Exploring novel herbicidin analogues by transcriptional regulator overexpression and MS/MS molecular networking.</title>
        <authorList>
            <person name="Shi Y."/>
            <person name="Gu R."/>
            <person name="Li Y."/>
            <person name="Wang X."/>
            <person name="Ren W."/>
            <person name="Li X."/>
            <person name="Wang L."/>
            <person name="Xie Y."/>
            <person name="Hong B."/>
        </authorList>
    </citation>
    <scope>NUCLEOTIDE SEQUENCE [LARGE SCALE GENOMIC DNA]</scope>
    <source>
        <strain evidence="6 7">US-43</strain>
    </source>
</reference>
<dbReference type="SUPFAM" id="SSF56281">
    <property type="entry name" value="Metallo-hydrolase/oxidoreductase"/>
    <property type="match status" value="1"/>
</dbReference>
<evidence type="ECO:0000313" key="7">
    <source>
        <dbReference type="Proteomes" id="UP000327000"/>
    </source>
</evidence>